<name>A0A1E3WM72_9VIBR</name>
<reference evidence="12 13" key="1">
    <citation type="submission" date="2016-08" db="EMBL/GenBank/DDBJ databases">
        <title>Genome sequencing of Vibrio scophthalmi strain FP3289, an isolated from Paralichthys olivaceus.</title>
        <authorList>
            <person name="Han H.-J."/>
        </authorList>
    </citation>
    <scope>NUCLEOTIDE SEQUENCE [LARGE SCALE GENOMIC DNA]</scope>
    <source>
        <strain evidence="12 13">FP3289</strain>
    </source>
</reference>
<comment type="similarity">
    <text evidence="1 8 9">Belongs to the FGGY kinase family.</text>
</comment>
<dbReference type="Proteomes" id="UP000095131">
    <property type="component" value="Unassembled WGS sequence"/>
</dbReference>
<dbReference type="InterPro" id="IPR006000">
    <property type="entry name" value="Xylulokinase"/>
</dbReference>
<dbReference type="InterPro" id="IPR018485">
    <property type="entry name" value="FGGY_C"/>
</dbReference>
<proteinExistence type="inferred from homology"/>
<dbReference type="NCBIfam" id="TIGR01312">
    <property type="entry name" value="XylB"/>
    <property type="match status" value="1"/>
</dbReference>
<organism evidence="12 13">
    <name type="scientific">Vibrio scophthalmi</name>
    <dbReference type="NCBI Taxonomy" id="45658"/>
    <lineage>
        <taxon>Bacteria</taxon>
        <taxon>Pseudomonadati</taxon>
        <taxon>Pseudomonadota</taxon>
        <taxon>Gammaproteobacteria</taxon>
        <taxon>Vibrionales</taxon>
        <taxon>Vibrionaceae</taxon>
        <taxon>Vibrio</taxon>
    </lineage>
</organism>
<dbReference type="PANTHER" id="PTHR43095:SF5">
    <property type="entry name" value="XYLULOSE KINASE"/>
    <property type="match status" value="1"/>
</dbReference>
<feature type="domain" description="Carbohydrate kinase FGGY C-terminal" evidence="11">
    <location>
        <begin position="260"/>
        <end position="443"/>
    </location>
</feature>
<dbReference type="PROSITE" id="PS00933">
    <property type="entry name" value="FGGY_KINASES_1"/>
    <property type="match status" value="1"/>
</dbReference>
<evidence type="ECO:0000256" key="3">
    <source>
        <dbReference type="ARBA" id="ARBA00022679"/>
    </source>
</evidence>
<dbReference type="SUPFAM" id="SSF53067">
    <property type="entry name" value="Actin-like ATPase domain"/>
    <property type="match status" value="2"/>
</dbReference>
<dbReference type="HAMAP" id="MF_02220">
    <property type="entry name" value="XylB"/>
    <property type="match status" value="1"/>
</dbReference>
<keyword evidence="5 8" id="KW-0418">Kinase</keyword>
<dbReference type="InterPro" id="IPR043129">
    <property type="entry name" value="ATPase_NBD"/>
</dbReference>
<evidence type="ECO:0000256" key="1">
    <source>
        <dbReference type="ARBA" id="ARBA00009156"/>
    </source>
</evidence>
<sequence>MFLGVDCGTQGTKVVICDSRTNKVIGSGYGEHDIISNDKGRREQHVEWWITAFIEALDQAKREAGVELSEVKAIGVSGQQHGMVVLDNKDKSLYPAKLWCDTESSKENADIIQALGGAEAFMNKVGVQLQTGYTASKILWLQRHQPDLFANIDKIMLPHDYLNYWLTGEFVTEFGDASGTGYMNVSTRQYDSEVFAVVAPGLDVNRHLPRLINAEEKVGIIKPDIAQQLCLSKDVIISSGGGDNMMGAIGTGNIEPGIVTMSLGTSGTLYAYSDKPMSNDNGMIASFCSSSNGWLPLICTMNVTASTTLMQKLFSVNIKQFTEMLATTDPGAGGVTLLPFFNGERIPPLPEATASIYGLTNDNLTKANVMRATAEAATFTVRYGLDLFREQGIKPTQIRLIGGGSKNPLWRQLVADTMNIPVICPIEHEAAALGGAIQAMWAYSKQHDVNISLKSLCDIWVTLDEETAVQPIESNVELYEHSYQSYKYYLQLIHGY</sequence>
<dbReference type="RefSeq" id="WP_069446188.1">
    <property type="nucleotide sequence ID" value="NZ_MDCJ01000002.1"/>
</dbReference>
<evidence type="ECO:0000259" key="11">
    <source>
        <dbReference type="Pfam" id="PF02782"/>
    </source>
</evidence>
<dbReference type="PIRSF" id="PIRSF000538">
    <property type="entry name" value="GlpK"/>
    <property type="match status" value="1"/>
</dbReference>
<feature type="active site" description="Proton acceptor" evidence="8">
    <location>
        <position position="243"/>
    </location>
</feature>
<dbReference type="OrthoDB" id="9805576at2"/>
<dbReference type="InterPro" id="IPR018484">
    <property type="entry name" value="FGGY_N"/>
</dbReference>
<dbReference type="InterPro" id="IPR018483">
    <property type="entry name" value="Carb_kinase_FGGY_CS"/>
</dbReference>
<dbReference type="PANTHER" id="PTHR43095">
    <property type="entry name" value="SUGAR KINASE"/>
    <property type="match status" value="1"/>
</dbReference>
<keyword evidence="7 8" id="KW-0119">Carbohydrate metabolism</keyword>
<dbReference type="GO" id="GO:0005998">
    <property type="term" value="P:xylulose catabolic process"/>
    <property type="evidence" value="ECO:0007669"/>
    <property type="project" value="UniProtKB-UniRule"/>
</dbReference>
<keyword evidence="6 8" id="KW-0067">ATP-binding</keyword>
<feature type="site" description="Important for activity" evidence="8">
    <location>
        <position position="6"/>
    </location>
</feature>
<dbReference type="Pfam" id="PF00370">
    <property type="entry name" value="FGGY_N"/>
    <property type="match status" value="1"/>
</dbReference>
<dbReference type="GO" id="GO:0042732">
    <property type="term" value="P:D-xylose metabolic process"/>
    <property type="evidence" value="ECO:0007669"/>
    <property type="project" value="UniProtKB-KW"/>
</dbReference>
<keyword evidence="2 8" id="KW-0859">Xylose metabolism</keyword>
<keyword evidence="3 8" id="KW-0808">Transferase</keyword>
<comment type="function">
    <text evidence="8">Catalyzes the phosphorylation of D-xylulose to D-xylulose 5-phosphate.</text>
</comment>
<feature type="binding site" evidence="8">
    <location>
        <begin position="80"/>
        <end position="81"/>
    </location>
    <ligand>
        <name>substrate</name>
    </ligand>
</feature>
<dbReference type="GO" id="GO:0005524">
    <property type="term" value="F:ATP binding"/>
    <property type="evidence" value="ECO:0007669"/>
    <property type="project" value="UniProtKB-UniRule"/>
</dbReference>
<dbReference type="EC" id="2.7.1.17" evidence="8 9"/>
<dbReference type="Pfam" id="PF02782">
    <property type="entry name" value="FGGY_C"/>
    <property type="match status" value="1"/>
</dbReference>
<accession>A0A1E3WM72</accession>
<evidence type="ECO:0000256" key="6">
    <source>
        <dbReference type="ARBA" id="ARBA00022840"/>
    </source>
</evidence>
<dbReference type="InterPro" id="IPR000577">
    <property type="entry name" value="Carb_kinase_FGGY"/>
</dbReference>
<evidence type="ECO:0000256" key="9">
    <source>
        <dbReference type="RuleBase" id="RU364073"/>
    </source>
</evidence>
<protein>
    <recommendedName>
        <fullName evidence="8 9">Xylulose kinase</fullName>
        <shortName evidence="8 9">Xylulokinase</shortName>
        <ecNumber evidence="8 9">2.7.1.17</ecNumber>
    </recommendedName>
</protein>
<evidence type="ECO:0000313" key="12">
    <source>
        <dbReference type="EMBL" id="ODS10587.1"/>
    </source>
</evidence>
<dbReference type="AlphaFoldDB" id="A0A1E3WM72"/>
<evidence type="ECO:0000256" key="8">
    <source>
        <dbReference type="HAMAP-Rule" id="MF_02220"/>
    </source>
</evidence>
<evidence type="ECO:0000313" key="13">
    <source>
        <dbReference type="Proteomes" id="UP000095131"/>
    </source>
</evidence>
<dbReference type="Gene3D" id="3.30.420.40">
    <property type="match status" value="2"/>
</dbReference>
<evidence type="ECO:0000256" key="4">
    <source>
        <dbReference type="ARBA" id="ARBA00022741"/>
    </source>
</evidence>
<evidence type="ECO:0000259" key="10">
    <source>
        <dbReference type="Pfam" id="PF00370"/>
    </source>
</evidence>
<dbReference type="PATRIC" id="fig|45658.8.peg.836"/>
<feature type="domain" description="Carbohydrate kinase FGGY N-terminal" evidence="10">
    <location>
        <begin position="1"/>
        <end position="250"/>
    </location>
</feature>
<evidence type="ECO:0000256" key="2">
    <source>
        <dbReference type="ARBA" id="ARBA00022629"/>
    </source>
</evidence>
<dbReference type="EMBL" id="MDCJ01000002">
    <property type="protein sequence ID" value="ODS10587.1"/>
    <property type="molecule type" value="Genomic_DNA"/>
</dbReference>
<dbReference type="InterPro" id="IPR050406">
    <property type="entry name" value="FGGY_Carb_Kinase"/>
</dbReference>
<evidence type="ECO:0000256" key="7">
    <source>
        <dbReference type="ARBA" id="ARBA00023277"/>
    </source>
</evidence>
<comment type="catalytic activity">
    <reaction evidence="8 9">
        <text>D-xylulose + ATP = D-xylulose 5-phosphate + ADP + H(+)</text>
        <dbReference type="Rhea" id="RHEA:10964"/>
        <dbReference type="ChEBI" id="CHEBI:15378"/>
        <dbReference type="ChEBI" id="CHEBI:17140"/>
        <dbReference type="ChEBI" id="CHEBI:30616"/>
        <dbReference type="ChEBI" id="CHEBI:57737"/>
        <dbReference type="ChEBI" id="CHEBI:456216"/>
        <dbReference type="EC" id="2.7.1.17"/>
    </reaction>
</comment>
<keyword evidence="4 8" id="KW-0547">Nucleotide-binding</keyword>
<comment type="caution">
    <text evidence="12">The sequence shown here is derived from an EMBL/GenBank/DDBJ whole genome shotgun (WGS) entry which is preliminary data.</text>
</comment>
<dbReference type="CDD" id="cd07809">
    <property type="entry name" value="ASKHA_NBD_FGGY_BaXK-like"/>
    <property type="match status" value="1"/>
</dbReference>
<gene>
    <name evidence="8 9 12" type="primary">xylB</name>
    <name evidence="12" type="ORF">VSF3289_00846</name>
</gene>
<evidence type="ECO:0000256" key="5">
    <source>
        <dbReference type="ARBA" id="ARBA00022777"/>
    </source>
</evidence>
<dbReference type="GO" id="GO:0004856">
    <property type="term" value="F:D-xylulokinase activity"/>
    <property type="evidence" value="ECO:0007669"/>
    <property type="project" value="UniProtKB-UniRule"/>
</dbReference>